<protein>
    <submittedName>
        <fullName evidence="1">Uncharacterized protein</fullName>
    </submittedName>
</protein>
<name>V6LQJ5_9EUKA</name>
<dbReference type="AlphaFoldDB" id="V6LQJ5"/>
<reference evidence="2" key="2">
    <citation type="submission" date="2020-12" db="EMBL/GenBank/DDBJ databases">
        <title>New Spironucleus salmonicida genome in near-complete chromosomes.</title>
        <authorList>
            <person name="Xu F."/>
            <person name="Kurt Z."/>
            <person name="Jimenez-Gonzalez A."/>
            <person name="Astvaldsson A."/>
            <person name="Andersson J.O."/>
            <person name="Svard S.G."/>
        </authorList>
    </citation>
    <scope>NUCLEOTIDE SEQUENCE</scope>
    <source>
        <strain evidence="2">ATCC 50377</strain>
    </source>
</reference>
<dbReference type="VEuPathDB" id="GiardiaDB:SS50377_20348"/>
<dbReference type="EMBL" id="KI546147">
    <property type="protein sequence ID" value="EST43029.1"/>
    <property type="molecule type" value="Genomic_DNA"/>
</dbReference>
<gene>
    <name evidence="1" type="ORF">SS50377_17332</name>
    <name evidence="2" type="ORF">SS50377_20348</name>
</gene>
<evidence type="ECO:0000313" key="3">
    <source>
        <dbReference type="Proteomes" id="UP000018208"/>
    </source>
</evidence>
<proteinExistence type="predicted"/>
<keyword evidence="3" id="KW-1185">Reference proteome</keyword>
<sequence>MPNYESCYKIFYSKFYRPLADQKQTKQKTRTSFLGYEVKQSVNEQYPVPPLPELHSTKARTSNNMARHELDAIIDEFEATSAIGRSQELYEMKVTKLRQSSDVRKSQFQSKRLSLGEM</sequence>
<dbReference type="EMBL" id="AUWU02000001">
    <property type="protein sequence ID" value="KAH0577000.1"/>
    <property type="molecule type" value="Genomic_DNA"/>
</dbReference>
<accession>V6LQJ5</accession>
<evidence type="ECO:0000313" key="2">
    <source>
        <dbReference type="EMBL" id="KAH0577000.1"/>
    </source>
</evidence>
<organism evidence="1">
    <name type="scientific">Spironucleus salmonicida</name>
    <dbReference type="NCBI Taxonomy" id="348837"/>
    <lineage>
        <taxon>Eukaryota</taxon>
        <taxon>Metamonada</taxon>
        <taxon>Diplomonadida</taxon>
        <taxon>Hexamitidae</taxon>
        <taxon>Hexamitinae</taxon>
        <taxon>Spironucleus</taxon>
    </lineage>
</organism>
<dbReference type="Proteomes" id="UP000018208">
    <property type="component" value="Unassembled WGS sequence"/>
</dbReference>
<evidence type="ECO:0000313" key="1">
    <source>
        <dbReference type="EMBL" id="EST43029.1"/>
    </source>
</evidence>
<reference evidence="1 2" key="1">
    <citation type="journal article" date="2014" name="PLoS Genet.">
        <title>The Genome of Spironucleus salmonicida Highlights a Fish Pathogen Adapted to Fluctuating Environments.</title>
        <authorList>
            <person name="Xu F."/>
            <person name="Jerlstrom-Hultqvist J."/>
            <person name="Einarsson E."/>
            <person name="Astvaldsson A."/>
            <person name="Svard S.G."/>
            <person name="Andersson J.O."/>
        </authorList>
    </citation>
    <scope>NUCLEOTIDE SEQUENCE</scope>
    <source>
        <strain evidence="2">ATCC 50377</strain>
    </source>
</reference>